<dbReference type="RefSeq" id="WP_117644187.1">
    <property type="nucleotide sequence ID" value="NZ_QSQR01000015.1"/>
</dbReference>
<evidence type="ECO:0000313" key="1">
    <source>
        <dbReference type="EMBL" id="RGK43967.1"/>
    </source>
</evidence>
<name>A0A8B2Z714_9LACO</name>
<protein>
    <recommendedName>
        <fullName evidence="3">Type I restriction enzyme R protein N-terminal domain-containing protein</fullName>
    </recommendedName>
</protein>
<comment type="caution">
    <text evidence="1">The sequence shown here is derived from an EMBL/GenBank/DDBJ whole genome shotgun (WGS) entry which is preliminary data.</text>
</comment>
<dbReference type="AlphaFoldDB" id="A0A8B2Z714"/>
<proteinExistence type="predicted"/>
<reference evidence="1 2" key="1">
    <citation type="submission" date="2018-08" db="EMBL/GenBank/DDBJ databases">
        <title>A genome reference for cultivated species of the human gut microbiota.</title>
        <authorList>
            <person name="Zou Y."/>
            <person name="Xue W."/>
            <person name="Luo G."/>
        </authorList>
    </citation>
    <scope>NUCLEOTIDE SEQUENCE [LARGE SCALE GENOMIC DNA]</scope>
    <source>
        <strain evidence="1 2">TF10-9AT</strain>
    </source>
</reference>
<evidence type="ECO:0000313" key="2">
    <source>
        <dbReference type="Proteomes" id="UP000260790"/>
    </source>
</evidence>
<organism evidence="1 2">
    <name type="scientific">Ligilactobacillus ruminis</name>
    <dbReference type="NCBI Taxonomy" id="1623"/>
    <lineage>
        <taxon>Bacteria</taxon>
        <taxon>Bacillati</taxon>
        <taxon>Bacillota</taxon>
        <taxon>Bacilli</taxon>
        <taxon>Lactobacillales</taxon>
        <taxon>Lactobacillaceae</taxon>
        <taxon>Ligilactobacillus</taxon>
    </lineage>
</organism>
<evidence type="ECO:0008006" key="3">
    <source>
        <dbReference type="Google" id="ProtNLM"/>
    </source>
</evidence>
<dbReference type="EMBL" id="QSQR01000015">
    <property type="protein sequence ID" value="RGK43967.1"/>
    <property type="molecule type" value="Genomic_DNA"/>
</dbReference>
<sequence length="165" mass="19385">MSIARNFDDFKEEIELAFIQNACVEIELYSLIASVIRESKNKQKLSVRDVSSRKRSEISAKYYGRSGFPDFVLLERKKVQDAPIYGCIEAKMPTIALNDKDEQLRGHIESFKKVIYTNGLNWKFFNRNEKCFDIELGSIIEGKIEWNEESNWEKLLNKIDNITWY</sequence>
<dbReference type="Proteomes" id="UP000260790">
    <property type="component" value="Unassembled WGS sequence"/>
</dbReference>
<accession>A0A8B2Z714</accession>
<gene>
    <name evidence="1" type="ORF">DXD09_11170</name>
</gene>